<dbReference type="InterPro" id="IPR050407">
    <property type="entry name" value="Geranylgeranyl_reductase"/>
</dbReference>
<keyword evidence="6" id="KW-0594">Phospholipid biosynthesis</keyword>
<dbReference type="InterPro" id="IPR054715">
    <property type="entry name" value="GGR_cat"/>
</dbReference>
<organism evidence="9 10">
    <name type="scientific">Candidatus Methanoperedens nitratireducens</name>
    <dbReference type="NCBI Taxonomy" id="1392998"/>
    <lineage>
        <taxon>Archaea</taxon>
        <taxon>Methanobacteriati</taxon>
        <taxon>Methanobacteriota</taxon>
        <taxon>Stenosarchaea group</taxon>
        <taxon>Methanomicrobia</taxon>
        <taxon>Methanosarcinales</taxon>
        <taxon>ANME-2 cluster</taxon>
        <taxon>Candidatus Methanoperedentaceae</taxon>
        <taxon>Candidatus Methanoperedens</taxon>
    </lineage>
</organism>
<evidence type="ECO:0000256" key="2">
    <source>
        <dbReference type="ARBA" id="ARBA00022630"/>
    </source>
</evidence>
<keyword evidence="3" id="KW-0274">FAD</keyword>
<evidence type="ECO:0000256" key="3">
    <source>
        <dbReference type="ARBA" id="ARBA00022827"/>
    </source>
</evidence>
<dbReference type="NCBIfam" id="TIGR02032">
    <property type="entry name" value="GG-red-SF"/>
    <property type="match status" value="1"/>
</dbReference>
<comment type="caution">
    <text evidence="9">The sequence shown here is derived from an EMBL/GenBank/DDBJ whole genome shotgun (WGS) entry which is preliminary data.</text>
</comment>
<dbReference type="PRINTS" id="PR00420">
    <property type="entry name" value="RNGMNOXGNASE"/>
</dbReference>
<keyword evidence="4" id="KW-0560">Oxidoreductase</keyword>
<evidence type="ECO:0000313" key="9">
    <source>
        <dbReference type="EMBL" id="KPQ45065.1"/>
    </source>
</evidence>
<keyword evidence="1" id="KW-0444">Lipid biosynthesis</keyword>
<reference evidence="9 10" key="1">
    <citation type="submission" date="2015-09" db="EMBL/GenBank/DDBJ databases">
        <title>A metagenomics-based metabolic model of nitrate-dependent anaerobic oxidation of methane by Methanoperedens-like archaea.</title>
        <authorList>
            <person name="Arshad A."/>
            <person name="Speth D.R."/>
            <person name="De Graaf R.M."/>
            <person name="Op Den Camp H.J."/>
            <person name="Jetten M.S."/>
            <person name="Welte C.U."/>
        </authorList>
    </citation>
    <scope>NUCLEOTIDE SEQUENCE [LARGE SCALE GENOMIC DNA]</scope>
</reference>
<gene>
    <name evidence="9" type="ORF">MPEBLZ_00327</name>
</gene>
<dbReference type="Pfam" id="PF13450">
    <property type="entry name" value="NAD_binding_8"/>
    <property type="match status" value="1"/>
</dbReference>
<dbReference type="InterPro" id="IPR011777">
    <property type="entry name" value="Geranylgeranyl_Rdtase_fam"/>
</dbReference>
<accession>A0A0P8CN74</accession>
<dbReference type="InterPro" id="IPR036188">
    <property type="entry name" value="FAD/NAD-bd_sf"/>
</dbReference>
<evidence type="ECO:0000256" key="4">
    <source>
        <dbReference type="ARBA" id="ARBA00023002"/>
    </source>
</evidence>
<evidence type="ECO:0000256" key="1">
    <source>
        <dbReference type="ARBA" id="ARBA00022516"/>
    </source>
</evidence>
<dbReference type="Gene3D" id="3.50.50.60">
    <property type="entry name" value="FAD/NAD(P)-binding domain"/>
    <property type="match status" value="1"/>
</dbReference>
<keyword evidence="7" id="KW-1208">Phospholipid metabolism</keyword>
<dbReference type="Proteomes" id="UP000050360">
    <property type="component" value="Unassembled WGS sequence"/>
</dbReference>
<dbReference type="GO" id="GO:0008654">
    <property type="term" value="P:phospholipid biosynthetic process"/>
    <property type="evidence" value="ECO:0007669"/>
    <property type="project" value="UniProtKB-KW"/>
</dbReference>
<keyword evidence="2" id="KW-0285">Flavoprotein</keyword>
<evidence type="ECO:0000313" key="10">
    <source>
        <dbReference type="Proteomes" id="UP000050360"/>
    </source>
</evidence>
<feature type="domain" description="Digeranylgeranylglycerophospholipid reductase catalytic" evidence="8">
    <location>
        <begin position="158"/>
        <end position="224"/>
    </location>
</feature>
<protein>
    <submittedName>
        <fullName evidence="9">Geranylgeranyl reductase</fullName>
    </submittedName>
</protein>
<evidence type="ECO:0000256" key="7">
    <source>
        <dbReference type="ARBA" id="ARBA00023264"/>
    </source>
</evidence>
<dbReference type="SUPFAM" id="SSF51905">
    <property type="entry name" value="FAD/NAD(P)-binding domain"/>
    <property type="match status" value="1"/>
</dbReference>
<name>A0A0P8CN74_9EURY</name>
<dbReference type="AlphaFoldDB" id="A0A0P8CN74"/>
<dbReference type="GO" id="GO:0016628">
    <property type="term" value="F:oxidoreductase activity, acting on the CH-CH group of donors, NAD or NADP as acceptor"/>
    <property type="evidence" value="ECO:0007669"/>
    <property type="project" value="InterPro"/>
</dbReference>
<dbReference type="PANTHER" id="PTHR42685">
    <property type="entry name" value="GERANYLGERANYL DIPHOSPHATE REDUCTASE"/>
    <property type="match status" value="1"/>
</dbReference>
<dbReference type="Pfam" id="PF22578">
    <property type="entry name" value="GGR_cat"/>
    <property type="match status" value="1"/>
</dbReference>
<dbReference type="EMBL" id="LKCM01000027">
    <property type="protein sequence ID" value="KPQ45065.1"/>
    <property type="molecule type" value="Genomic_DNA"/>
</dbReference>
<keyword evidence="5" id="KW-0443">Lipid metabolism</keyword>
<sequence>MGLSLMYDAIIVGAGPAGSVTARTVAHAGYDVLILEKNETCRSPCAGYISKTINFDVPDESVLQSDIKQMRTYFPDKSYHDFSLNGYVVDRPSFDMSLLSKAKESGAQVMWNSPLVDISPGIVKFRNGNAPGKIIVGADGVFSKTASILGLQPQRFAACAQYHIKDIEPIAQTCEIFFDSDYAPGGYIWIYPTGENSAKVGLGMIKDKNKKSPRQNLDAFIAGSKIANRLSGKITGYIAGALPIGGLREKLVFGNVILAGDSAGMADPVTGAGINNAILAGEVAGKTIIKALENDDIAQLCEYETKIRRLLGRPLGRALEKRIKMDACCNNQLLQEHLPELWVTFKQYRV</sequence>
<dbReference type="PANTHER" id="PTHR42685:SF18">
    <property type="entry name" value="DIGERANYLGERANYLGLYCEROPHOSPHOLIPID REDUCTASE"/>
    <property type="match status" value="1"/>
</dbReference>
<evidence type="ECO:0000259" key="8">
    <source>
        <dbReference type="Pfam" id="PF22578"/>
    </source>
</evidence>
<evidence type="ECO:0000256" key="6">
    <source>
        <dbReference type="ARBA" id="ARBA00023209"/>
    </source>
</evidence>
<evidence type="ECO:0000256" key="5">
    <source>
        <dbReference type="ARBA" id="ARBA00023098"/>
    </source>
</evidence>
<proteinExistence type="predicted"/>